<feature type="transmembrane region" description="Helical" evidence="1">
    <location>
        <begin position="216"/>
        <end position="241"/>
    </location>
</feature>
<evidence type="ECO:0000313" key="3">
    <source>
        <dbReference type="Proteomes" id="UP001597451"/>
    </source>
</evidence>
<dbReference type="Pfam" id="PF12679">
    <property type="entry name" value="ABC2_membrane_2"/>
    <property type="match status" value="2"/>
</dbReference>
<feature type="transmembrane region" description="Helical" evidence="1">
    <location>
        <begin position="768"/>
        <end position="786"/>
    </location>
</feature>
<keyword evidence="3" id="KW-1185">Reference proteome</keyword>
<organism evidence="2 3">
    <name type="scientific">Oceanobacillus kapialis</name>
    <dbReference type="NCBI Taxonomy" id="481353"/>
    <lineage>
        <taxon>Bacteria</taxon>
        <taxon>Bacillati</taxon>
        <taxon>Bacillota</taxon>
        <taxon>Bacilli</taxon>
        <taxon>Bacillales</taxon>
        <taxon>Bacillaceae</taxon>
        <taxon>Oceanobacillus</taxon>
    </lineage>
</organism>
<feature type="transmembrane region" description="Helical" evidence="1">
    <location>
        <begin position="412"/>
        <end position="434"/>
    </location>
</feature>
<evidence type="ECO:0000313" key="2">
    <source>
        <dbReference type="EMBL" id="MFD2628024.1"/>
    </source>
</evidence>
<feature type="transmembrane region" description="Helical" evidence="1">
    <location>
        <begin position="614"/>
        <end position="637"/>
    </location>
</feature>
<name>A0ABW5PXJ1_9BACI</name>
<proteinExistence type="predicted"/>
<dbReference type="PANTHER" id="PTHR37305:SF1">
    <property type="entry name" value="MEMBRANE PROTEIN"/>
    <property type="match status" value="1"/>
</dbReference>
<sequence>MKLLKFEWKKMLRQKKFLILFLIVLACVLGMFYRNVVFQENIAKGLSESMIPHLSEVLQLQQQFEEVQENENSSKNFQVGYENAQNMKQAFEELQMAVQNENWAQYPKFELNFLQTIKTHLELGGTYNSISADDLAKRMEKDSILIELQLPYEDEKYSLAVPNFMKVTATTLFSVFGIVLLVLMVGNVMTGEYESNSIKMLYTQPLKKSKAILSKYMIMVLAITISIVSFLVSGFIFPHLFGGNSGSFSYPQLVNGIEGYTYITTREYLIKYLILFFVVASFALSLVMLLSIVLKNRFSTMVLSLTVLSMGIFLTSQLELLQTIFNPFYFFLFQEVMERFFGMGSLWCALIPFIYSIIILMLCIVTVKKEASIQFGKKVTVRPFRKGKTLQESKGLSAIGLFEWRKLIRQGYIQQIFIGMMVLIIGGYVLLTYLSNEAEQDFIRSTKAGIKETEEHIIPWEKENLKGKLITVEKLEQKEGMLSKKEKDQLDRSKTSVMNYQNNLEHTQSMLEMTKSMLNGYQQEEWQVFYEYWLYQNRLWKGEISAGPQIGYVSDLTNFTFKASIAEKEWLTEKEIPPVLPVEYVYNIYEDFPNKLDMFDWKRKTQRLDHTGLFYTYSFFNLLIYLIPLAILIFLLGTGFSNEKGERKTLHFLKTQPLSRAKIYIGKAWISLGLSIAFAIGLLLFMLVLGSIGNRFGDWEYPVLHYDTVAEVEQTGYKGITSTEGGFHFIAMGDYVMETSLLFISVLVFLVAMSLVISLFFNNNVSTIMATAVISIGGYFLSQLLYASGMIHLLPFTYLNIGKIANGEMAVQLNNTAIETWVGISSLLVSTGILLVLGIILFCKKSNK</sequence>
<dbReference type="PANTHER" id="PTHR37305">
    <property type="entry name" value="INTEGRAL MEMBRANE PROTEIN-RELATED"/>
    <property type="match status" value="1"/>
</dbReference>
<evidence type="ECO:0000256" key="1">
    <source>
        <dbReference type="SAM" id="Phobius"/>
    </source>
</evidence>
<comment type="caution">
    <text evidence="2">The sequence shown here is derived from an EMBL/GenBank/DDBJ whole genome shotgun (WGS) entry which is preliminary data.</text>
</comment>
<accession>A0ABW5PXJ1</accession>
<protein>
    <submittedName>
        <fullName evidence="2">ABC transporter permease</fullName>
    </submittedName>
</protein>
<feature type="transmembrane region" description="Helical" evidence="1">
    <location>
        <begin position="272"/>
        <end position="294"/>
    </location>
</feature>
<dbReference type="PROSITE" id="PS51257">
    <property type="entry name" value="PROKAR_LIPOPROTEIN"/>
    <property type="match status" value="1"/>
</dbReference>
<feature type="transmembrane region" description="Helical" evidence="1">
    <location>
        <begin position="340"/>
        <end position="367"/>
    </location>
</feature>
<keyword evidence="1" id="KW-0812">Transmembrane</keyword>
<feature type="transmembrane region" description="Helical" evidence="1">
    <location>
        <begin position="668"/>
        <end position="692"/>
    </location>
</feature>
<dbReference type="Proteomes" id="UP001597451">
    <property type="component" value="Unassembled WGS sequence"/>
</dbReference>
<dbReference type="EMBL" id="JBHUMX010000009">
    <property type="protein sequence ID" value="MFD2628024.1"/>
    <property type="molecule type" value="Genomic_DNA"/>
</dbReference>
<keyword evidence="1" id="KW-0472">Membrane</keyword>
<keyword evidence="1" id="KW-1133">Transmembrane helix</keyword>
<feature type="transmembrane region" description="Helical" evidence="1">
    <location>
        <begin position="301"/>
        <end position="320"/>
    </location>
</feature>
<feature type="transmembrane region" description="Helical" evidence="1">
    <location>
        <begin position="172"/>
        <end position="190"/>
    </location>
</feature>
<feature type="transmembrane region" description="Helical" evidence="1">
    <location>
        <begin position="741"/>
        <end position="761"/>
    </location>
</feature>
<gene>
    <name evidence="2" type="ORF">ACFSUN_04405</name>
</gene>
<dbReference type="RefSeq" id="WP_379560703.1">
    <property type="nucleotide sequence ID" value="NZ_JBHUMX010000009.1"/>
</dbReference>
<feature type="transmembrane region" description="Helical" evidence="1">
    <location>
        <begin position="821"/>
        <end position="843"/>
    </location>
</feature>
<reference evidence="3" key="1">
    <citation type="journal article" date="2019" name="Int. J. Syst. Evol. Microbiol.">
        <title>The Global Catalogue of Microorganisms (GCM) 10K type strain sequencing project: providing services to taxonomists for standard genome sequencing and annotation.</title>
        <authorList>
            <consortium name="The Broad Institute Genomics Platform"/>
            <consortium name="The Broad Institute Genome Sequencing Center for Infectious Disease"/>
            <person name="Wu L."/>
            <person name="Ma J."/>
        </authorList>
    </citation>
    <scope>NUCLEOTIDE SEQUENCE [LARGE SCALE GENOMIC DNA]</scope>
    <source>
        <strain evidence="3">TISTR 1858</strain>
    </source>
</reference>